<dbReference type="Pfam" id="PF12728">
    <property type="entry name" value="HTH_17"/>
    <property type="match status" value="1"/>
</dbReference>
<accession>A0ABP4FQV0</accession>
<evidence type="ECO:0000313" key="2">
    <source>
        <dbReference type="EMBL" id="GAA1196082.1"/>
    </source>
</evidence>
<evidence type="ECO:0000259" key="1">
    <source>
        <dbReference type="Pfam" id="PF12728"/>
    </source>
</evidence>
<reference evidence="3" key="1">
    <citation type="journal article" date="2019" name="Int. J. Syst. Evol. Microbiol.">
        <title>The Global Catalogue of Microorganisms (GCM) 10K type strain sequencing project: providing services to taxonomists for standard genome sequencing and annotation.</title>
        <authorList>
            <consortium name="The Broad Institute Genomics Platform"/>
            <consortium name="The Broad Institute Genome Sequencing Center for Infectious Disease"/>
            <person name="Wu L."/>
            <person name="Ma J."/>
        </authorList>
    </citation>
    <scope>NUCLEOTIDE SEQUENCE [LARGE SCALE GENOMIC DNA]</scope>
    <source>
        <strain evidence="3">JCM 12696</strain>
    </source>
</reference>
<proteinExistence type="predicted"/>
<dbReference type="InterPro" id="IPR041657">
    <property type="entry name" value="HTH_17"/>
</dbReference>
<dbReference type="EMBL" id="BAAAKV010000080">
    <property type="protein sequence ID" value="GAA1196082.1"/>
    <property type="molecule type" value="Genomic_DNA"/>
</dbReference>
<dbReference type="InterPro" id="IPR010093">
    <property type="entry name" value="SinI_DNA-bd"/>
</dbReference>
<comment type="caution">
    <text evidence="2">The sequence shown here is derived from an EMBL/GenBank/DDBJ whole genome shotgun (WGS) entry which is preliminary data.</text>
</comment>
<evidence type="ECO:0000313" key="3">
    <source>
        <dbReference type="Proteomes" id="UP001501371"/>
    </source>
</evidence>
<protein>
    <recommendedName>
        <fullName evidence="1">Helix-turn-helix domain-containing protein</fullName>
    </recommendedName>
</protein>
<keyword evidence="3" id="KW-1185">Reference proteome</keyword>
<dbReference type="NCBIfam" id="TIGR01764">
    <property type="entry name" value="excise"/>
    <property type="match status" value="1"/>
</dbReference>
<feature type="domain" description="Helix-turn-helix" evidence="1">
    <location>
        <begin position="140"/>
        <end position="190"/>
    </location>
</feature>
<organism evidence="2 3">
    <name type="scientific">Streptomyces hebeiensis</name>
    <dbReference type="NCBI Taxonomy" id="229486"/>
    <lineage>
        <taxon>Bacteria</taxon>
        <taxon>Bacillati</taxon>
        <taxon>Actinomycetota</taxon>
        <taxon>Actinomycetes</taxon>
        <taxon>Kitasatosporales</taxon>
        <taxon>Streptomycetaceae</taxon>
        <taxon>Streptomyces</taxon>
    </lineage>
</organism>
<sequence length="200" mass="21702">MNSRDDEFNALLNASSLGTDAARRLRERTPQSTAKAIRTITHLRNTVVHGTGPVTEQAVTDILTALGSLTSDDAGLQRLRDAMDRLRVHEGPEAIDALPEALEALSSLSWDDLDSTTSQQLRTALTVVTTRLAVQAAPVLLTVAETASVMRVSKQTVYRLVHGGHLPAVRTASGKSFRIPEAAVLEYVRELFKQAPVNPR</sequence>
<name>A0ABP4FQV0_9ACTN</name>
<gene>
    <name evidence="2" type="ORF">GCM10009654_61330</name>
</gene>
<dbReference type="Proteomes" id="UP001501371">
    <property type="component" value="Unassembled WGS sequence"/>
</dbReference>